<sequence>MLCMDLRMGRRHHKASRSLCGPGQAYNLFGSMEPSAKAQKHSKRRKNIASQNNKNMHFSDRVLNTCAVHVFIQQVCHLHFHEMK</sequence>
<feature type="region of interest" description="Disordered" evidence="1">
    <location>
        <begin position="34"/>
        <end position="54"/>
    </location>
</feature>
<name>A0A1I7YPC3_9BILA</name>
<evidence type="ECO:0000313" key="3">
    <source>
        <dbReference type="WBParaSite" id="L893_g18339.t1"/>
    </source>
</evidence>
<feature type="compositionally biased region" description="Basic residues" evidence="1">
    <location>
        <begin position="38"/>
        <end position="47"/>
    </location>
</feature>
<reference evidence="3" key="1">
    <citation type="submission" date="2016-11" db="UniProtKB">
        <authorList>
            <consortium name="WormBaseParasite"/>
        </authorList>
    </citation>
    <scope>IDENTIFICATION</scope>
</reference>
<keyword evidence="2" id="KW-1185">Reference proteome</keyword>
<dbReference type="WBParaSite" id="L893_g18339.t1">
    <property type="protein sequence ID" value="L893_g18339.t1"/>
    <property type="gene ID" value="L893_g18339"/>
</dbReference>
<organism evidence="2 3">
    <name type="scientific">Steinernema glaseri</name>
    <dbReference type="NCBI Taxonomy" id="37863"/>
    <lineage>
        <taxon>Eukaryota</taxon>
        <taxon>Metazoa</taxon>
        <taxon>Ecdysozoa</taxon>
        <taxon>Nematoda</taxon>
        <taxon>Chromadorea</taxon>
        <taxon>Rhabditida</taxon>
        <taxon>Tylenchina</taxon>
        <taxon>Panagrolaimomorpha</taxon>
        <taxon>Strongyloidoidea</taxon>
        <taxon>Steinernematidae</taxon>
        <taxon>Steinernema</taxon>
    </lineage>
</organism>
<proteinExistence type="predicted"/>
<protein>
    <submittedName>
        <fullName evidence="3">Ovule protein</fullName>
    </submittedName>
</protein>
<dbReference type="AlphaFoldDB" id="A0A1I7YPC3"/>
<evidence type="ECO:0000313" key="2">
    <source>
        <dbReference type="Proteomes" id="UP000095287"/>
    </source>
</evidence>
<accession>A0A1I7YPC3</accession>
<dbReference type="Proteomes" id="UP000095287">
    <property type="component" value="Unplaced"/>
</dbReference>
<evidence type="ECO:0000256" key="1">
    <source>
        <dbReference type="SAM" id="MobiDB-lite"/>
    </source>
</evidence>